<dbReference type="EMBL" id="KK852451">
    <property type="protein sequence ID" value="KDR23683.1"/>
    <property type="molecule type" value="Genomic_DNA"/>
</dbReference>
<name>A0A067RL13_ZOONE</name>
<protein>
    <recommendedName>
        <fullName evidence="2">DUF4817 domain-containing protein</fullName>
    </recommendedName>
</protein>
<sequence length="148" mass="17301">MADKGRLAVEQRAKLVLLYAETKSVTVTKRRFRQHFGTRWAPAKNTIYRLFRQFENNGTVLEPKRRRVSQVRSPENVEAVRVTMERSPTKSTRRAEAELGISGRSIQRILHSDLHLFPYKMTVLHSLAKREKGERRKDKDGDLCRRVV</sequence>
<gene>
    <name evidence="3" type="ORF">L798_11158</name>
</gene>
<evidence type="ECO:0000313" key="3">
    <source>
        <dbReference type="EMBL" id="KDR23683.1"/>
    </source>
</evidence>
<dbReference type="InterPro" id="IPR032135">
    <property type="entry name" value="DUF4817"/>
</dbReference>
<feature type="domain" description="DUF4817" evidence="2">
    <location>
        <begin position="9"/>
        <end position="60"/>
    </location>
</feature>
<dbReference type="InParanoid" id="A0A067RL13"/>
<evidence type="ECO:0000256" key="1">
    <source>
        <dbReference type="SAM" id="MobiDB-lite"/>
    </source>
</evidence>
<dbReference type="Proteomes" id="UP000027135">
    <property type="component" value="Unassembled WGS sequence"/>
</dbReference>
<dbReference type="PANTHER" id="PTHR47326:SF1">
    <property type="entry name" value="HTH PSQ-TYPE DOMAIN-CONTAINING PROTEIN"/>
    <property type="match status" value="1"/>
</dbReference>
<dbReference type="PANTHER" id="PTHR47326">
    <property type="entry name" value="TRANSPOSABLE ELEMENT TC3 TRANSPOSASE-LIKE PROTEIN"/>
    <property type="match status" value="1"/>
</dbReference>
<dbReference type="OMA" id="AAVIECH"/>
<accession>A0A067RL13</accession>
<organism evidence="3 4">
    <name type="scientific">Zootermopsis nevadensis</name>
    <name type="common">Dampwood termite</name>
    <dbReference type="NCBI Taxonomy" id="136037"/>
    <lineage>
        <taxon>Eukaryota</taxon>
        <taxon>Metazoa</taxon>
        <taxon>Ecdysozoa</taxon>
        <taxon>Arthropoda</taxon>
        <taxon>Hexapoda</taxon>
        <taxon>Insecta</taxon>
        <taxon>Pterygota</taxon>
        <taxon>Neoptera</taxon>
        <taxon>Polyneoptera</taxon>
        <taxon>Dictyoptera</taxon>
        <taxon>Blattodea</taxon>
        <taxon>Blattoidea</taxon>
        <taxon>Termitoidae</taxon>
        <taxon>Termopsidae</taxon>
        <taxon>Zootermopsis</taxon>
    </lineage>
</organism>
<feature type="compositionally biased region" description="Basic and acidic residues" evidence="1">
    <location>
        <begin position="83"/>
        <end position="95"/>
    </location>
</feature>
<keyword evidence="4" id="KW-1185">Reference proteome</keyword>
<reference evidence="3 4" key="1">
    <citation type="journal article" date="2014" name="Nat. Commun.">
        <title>Molecular traces of alternative social organization in a termite genome.</title>
        <authorList>
            <person name="Terrapon N."/>
            <person name="Li C."/>
            <person name="Robertson H.M."/>
            <person name="Ji L."/>
            <person name="Meng X."/>
            <person name="Booth W."/>
            <person name="Chen Z."/>
            <person name="Childers C.P."/>
            <person name="Glastad K.M."/>
            <person name="Gokhale K."/>
            <person name="Gowin J."/>
            <person name="Gronenberg W."/>
            <person name="Hermansen R.A."/>
            <person name="Hu H."/>
            <person name="Hunt B.G."/>
            <person name="Huylmans A.K."/>
            <person name="Khalil S.M."/>
            <person name="Mitchell R.D."/>
            <person name="Munoz-Torres M.C."/>
            <person name="Mustard J.A."/>
            <person name="Pan H."/>
            <person name="Reese J.T."/>
            <person name="Scharf M.E."/>
            <person name="Sun F."/>
            <person name="Vogel H."/>
            <person name="Xiao J."/>
            <person name="Yang W."/>
            <person name="Yang Z."/>
            <person name="Yang Z."/>
            <person name="Zhou J."/>
            <person name="Zhu J."/>
            <person name="Brent C.S."/>
            <person name="Elsik C.G."/>
            <person name="Goodisman M.A."/>
            <person name="Liberles D.A."/>
            <person name="Roe R.M."/>
            <person name="Vargo E.L."/>
            <person name="Vilcinskas A."/>
            <person name="Wang J."/>
            <person name="Bornberg-Bauer E."/>
            <person name="Korb J."/>
            <person name="Zhang G."/>
            <person name="Liebig J."/>
        </authorList>
    </citation>
    <scope>NUCLEOTIDE SEQUENCE [LARGE SCALE GENOMIC DNA]</scope>
    <source>
        <tissue evidence="3">Whole organism</tissue>
    </source>
</reference>
<feature type="region of interest" description="Disordered" evidence="1">
    <location>
        <begin position="72"/>
        <end position="95"/>
    </location>
</feature>
<proteinExistence type="predicted"/>
<dbReference type="eggNOG" id="ENOG502SYXW">
    <property type="taxonomic scope" value="Eukaryota"/>
</dbReference>
<evidence type="ECO:0000259" key="2">
    <source>
        <dbReference type="Pfam" id="PF16087"/>
    </source>
</evidence>
<evidence type="ECO:0000313" key="4">
    <source>
        <dbReference type="Proteomes" id="UP000027135"/>
    </source>
</evidence>
<dbReference type="AlphaFoldDB" id="A0A067RL13"/>
<dbReference type="STRING" id="136037.A0A067RL13"/>
<dbReference type="Pfam" id="PF16087">
    <property type="entry name" value="DUF4817"/>
    <property type="match status" value="1"/>
</dbReference>